<feature type="region of interest" description="Disordered" evidence="1">
    <location>
        <begin position="1"/>
        <end position="21"/>
    </location>
</feature>
<evidence type="ECO:0000313" key="3">
    <source>
        <dbReference type="Proteomes" id="UP000827986"/>
    </source>
</evidence>
<evidence type="ECO:0000313" key="2">
    <source>
        <dbReference type="EMBL" id="KAH1170089.1"/>
    </source>
</evidence>
<keyword evidence="3" id="KW-1185">Reference proteome</keyword>
<organism evidence="2 3">
    <name type="scientific">Mauremys mutica</name>
    <name type="common">yellowpond turtle</name>
    <dbReference type="NCBI Taxonomy" id="74926"/>
    <lineage>
        <taxon>Eukaryota</taxon>
        <taxon>Metazoa</taxon>
        <taxon>Chordata</taxon>
        <taxon>Craniata</taxon>
        <taxon>Vertebrata</taxon>
        <taxon>Euteleostomi</taxon>
        <taxon>Archelosauria</taxon>
        <taxon>Testudinata</taxon>
        <taxon>Testudines</taxon>
        <taxon>Cryptodira</taxon>
        <taxon>Durocryptodira</taxon>
        <taxon>Testudinoidea</taxon>
        <taxon>Geoemydidae</taxon>
        <taxon>Geoemydinae</taxon>
        <taxon>Mauremys</taxon>
    </lineage>
</organism>
<protein>
    <submittedName>
        <fullName evidence="2">Uncharacterized protein</fullName>
    </submittedName>
</protein>
<reference evidence="2" key="1">
    <citation type="submission" date="2021-09" db="EMBL/GenBank/DDBJ databases">
        <title>The genome of Mauremys mutica provides insights into the evolution of semi-aquatic lifestyle.</title>
        <authorList>
            <person name="Gong S."/>
            <person name="Gao Y."/>
        </authorList>
    </citation>
    <scope>NUCLEOTIDE SEQUENCE</scope>
    <source>
        <strain evidence="2">MM-2020</strain>
        <tissue evidence="2">Muscle</tissue>
    </source>
</reference>
<proteinExistence type="predicted"/>
<accession>A0A9D3WXV0</accession>
<dbReference type="EMBL" id="JAHDVG010000484">
    <property type="protein sequence ID" value="KAH1170089.1"/>
    <property type="molecule type" value="Genomic_DNA"/>
</dbReference>
<dbReference type="AlphaFoldDB" id="A0A9D3WXV0"/>
<comment type="caution">
    <text evidence="2">The sequence shown here is derived from an EMBL/GenBank/DDBJ whole genome shotgun (WGS) entry which is preliminary data.</text>
</comment>
<evidence type="ECO:0000256" key="1">
    <source>
        <dbReference type="SAM" id="MobiDB-lite"/>
    </source>
</evidence>
<gene>
    <name evidence="2" type="ORF">KIL84_001074</name>
</gene>
<dbReference type="Proteomes" id="UP000827986">
    <property type="component" value="Unassembled WGS sequence"/>
</dbReference>
<sequence>MTPSRAGLEPGPNPAASSPWEKLERCVDGHQLPPALPPILSSHHCPTLILPLHPWPDQPPRFLAILLPSGHRNLMEELAPAPGTLRSIPLPMPPAGLAAPGPPRLSAWLWTES</sequence>
<name>A0A9D3WXV0_9SAUR</name>